<feature type="compositionally biased region" description="Low complexity" evidence="1">
    <location>
        <begin position="128"/>
        <end position="138"/>
    </location>
</feature>
<dbReference type="EMBL" id="HBGO01012906">
    <property type="protein sequence ID" value="CAD9333597.1"/>
    <property type="molecule type" value="Transcribed_RNA"/>
</dbReference>
<sequence>MRCSKGAISAAAASASQIGSGANEIRSRLLNRLGIYDDAVSAPATTASSLPPPPASAVACRRQRLSRLGGSSWHSQSVRPIRLSFLAPPPKAAPVRVPVTPFHIPLKYDPSEDPLISPPRARTERSGTDSSPGSTSDPNFSAVKTPRKPRVAFGDAVSVVPIPMRSEYSDRIKNRLWSDKRELQTMAARNTLEFAAEGWNWRTVTEDEGMYVCASSGELIHPVHCQRMYLQRRRAAQRAQLLAQQVSSRQKVDEALCPSS</sequence>
<proteinExistence type="predicted"/>
<evidence type="ECO:0000313" key="2">
    <source>
        <dbReference type="EMBL" id="CAD9333597.1"/>
    </source>
</evidence>
<accession>A0A7S2EFD3</accession>
<gene>
    <name evidence="2" type="ORF">OSIN01602_LOCUS7190</name>
</gene>
<evidence type="ECO:0000256" key="1">
    <source>
        <dbReference type="SAM" id="MobiDB-lite"/>
    </source>
</evidence>
<feature type="region of interest" description="Disordered" evidence="1">
    <location>
        <begin position="108"/>
        <end position="146"/>
    </location>
</feature>
<reference evidence="2" key="1">
    <citation type="submission" date="2021-01" db="EMBL/GenBank/DDBJ databases">
        <authorList>
            <person name="Corre E."/>
            <person name="Pelletier E."/>
            <person name="Niang G."/>
            <person name="Scheremetjew M."/>
            <person name="Finn R."/>
            <person name="Kale V."/>
            <person name="Holt S."/>
            <person name="Cochrane G."/>
            <person name="Meng A."/>
            <person name="Brown T."/>
            <person name="Cohen L."/>
        </authorList>
    </citation>
    <scope>NUCLEOTIDE SEQUENCE</scope>
    <source>
        <strain evidence="2">Grunow 1884</strain>
    </source>
</reference>
<protein>
    <submittedName>
        <fullName evidence="2">Uncharacterized protein</fullName>
    </submittedName>
</protein>
<name>A0A7S2EFD3_TRICV</name>
<organism evidence="2">
    <name type="scientific">Trieres chinensis</name>
    <name type="common">Marine centric diatom</name>
    <name type="synonym">Odontella sinensis</name>
    <dbReference type="NCBI Taxonomy" id="1514140"/>
    <lineage>
        <taxon>Eukaryota</taxon>
        <taxon>Sar</taxon>
        <taxon>Stramenopiles</taxon>
        <taxon>Ochrophyta</taxon>
        <taxon>Bacillariophyta</taxon>
        <taxon>Mediophyceae</taxon>
        <taxon>Biddulphiophycidae</taxon>
        <taxon>Eupodiscales</taxon>
        <taxon>Parodontellaceae</taxon>
        <taxon>Trieres</taxon>
    </lineage>
</organism>
<dbReference type="AlphaFoldDB" id="A0A7S2EFD3"/>